<evidence type="ECO:0000259" key="2">
    <source>
        <dbReference type="Pfam" id="PF17289"/>
    </source>
</evidence>
<name>A0ABW3CCL5_9ACTN</name>
<feature type="non-terminal residue" evidence="3">
    <location>
        <position position="170"/>
    </location>
</feature>
<keyword evidence="4" id="KW-1185">Reference proteome</keyword>
<proteinExistence type="predicted"/>
<dbReference type="Pfam" id="PF17289">
    <property type="entry name" value="Terminase_6C"/>
    <property type="match status" value="1"/>
</dbReference>
<reference evidence="4" key="1">
    <citation type="journal article" date="2019" name="Int. J. Syst. Evol. Microbiol.">
        <title>The Global Catalogue of Microorganisms (GCM) 10K type strain sequencing project: providing services to taxonomists for standard genome sequencing and annotation.</title>
        <authorList>
            <consortium name="The Broad Institute Genomics Platform"/>
            <consortium name="The Broad Institute Genome Sequencing Center for Infectious Disease"/>
            <person name="Wu L."/>
            <person name="Ma J."/>
        </authorList>
    </citation>
    <scope>NUCLEOTIDE SEQUENCE [LARGE SCALE GENOMIC DNA]</scope>
    <source>
        <strain evidence="4">JCM 31696</strain>
    </source>
</reference>
<dbReference type="InterPro" id="IPR035421">
    <property type="entry name" value="Terminase_6C"/>
</dbReference>
<evidence type="ECO:0000256" key="1">
    <source>
        <dbReference type="ARBA" id="ARBA00022612"/>
    </source>
</evidence>
<sequence>ARVWNALYQGRPAPPDGDLFDRAWWREYTAPRWAVRDDGSHWVIGADQVIMSWDMAFKSLDSSDYVCGQVWARFGLQAFLIDQVHDRLSFVETRKAVRQLAAKWPQGTLKLVEDKANGPAVIDSLSRTVAGLVPENPKDSKYARAAAVAPFAEAGQIYLPAPELAPWIGA</sequence>
<feature type="domain" description="Terminase large subunit gp17-like C-terminal" evidence="2">
    <location>
        <begin position="52"/>
        <end position="168"/>
    </location>
</feature>
<feature type="non-terminal residue" evidence="3">
    <location>
        <position position="1"/>
    </location>
</feature>
<protein>
    <recommendedName>
        <fullName evidence="2">Terminase large subunit gp17-like C-terminal domain-containing protein</fullName>
    </recommendedName>
</protein>
<comment type="caution">
    <text evidence="3">The sequence shown here is derived from an EMBL/GenBank/DDBJ whole genome shotgun (WGS) entry which is preliminary data.</text>
</comment>
<gene>
    <name evidence="3" type="ORF">ACFQ07_04050</name>
</gene>
<accession>A0ABW3CCL5</accession>
<organism evidence="3 4">
    <name type="scientific">Actinomadura adrarensis</name>
    <dbReference type="NCBI Taxonomy" id="1819600"/>
    <lineage>
        <taxon>Bacteria</taxon>
        <taxon>Bacillati</taxon>
        <taxon>Actinomycetota</taxon>
        <taxon>Actinomycetes</taxon>
        <taxon>Streptosporangiales</taxon>
        <taxon>Thermomonosporaceae</taxon>
        <taxon>Actinomadura</taxon>
    </lineage>
</organism>
<evidence type="ECO:0000313" key="4">
    <source>
        <dbReference type="Proteomes" id="UP001597083"/>
    </source>
</evidence>
<keyword evidence="1" id="KW-1188">Viral release from host cell</keyword>
<evidence type="ECO:0000313" key="3">
    <source>
        <dbReference type="EMBL" id="MFD0851374.1"/>
    </source>
</evidence>
<dbReference type="Proteomes" id="UP001597083">
    <property type="component" value="Unassembled WGS sequence"/>
</dbReference>
<dbReference type="EMBL" id="JBHTIR010000409">
    <property type="protein sequence ID" value="MFD0851374.1"/>
    <property type="molecule type" value="Genomic_DNA"/>
</dbReference>